<dbReference type="PANTHER" id="PTHR45663:SF11">
    <property type="entry name" value="GEO12009P1"/>
    <property type="match status" value="1"/>
</dbReference>
<dbReference type="InterPro" id="IPR005746">
    <property type="entry name" value="Thioredoxin"/>
</dbReference>
<evidence type="ECO:0000256" key="4">
    <source>
        <dbReference type="ARBA" id="ARBA00023157"/>
    </source>
</evidence>
<evidence type="ECO:0000313" key="9">
    <source>
        <dbReference type="EMBL" id="KPL76533.1"/>
    </source>
</evidence>
<dbReference type="OrthoDB" id="9790390at2"/>
<keyword evidence="3" id="KW-0249">Electron transport</keyword>
<evidence type="ECO:0000259" key="8">
    <source>
        <dbReference type="PROSITE" id="PS51352"/>
    </source>
</evidence>
<protein>
    <recommendedName>
        <fullName evidence="6">Thioredoxin</fullName>
    </recommendedName>
</protein>
<evidence type="ECO:0000256" key="7">
    <source>
        <dbReference type="PIRSR" id="PIRSR000077-4"/>
    </source>
</evidence>
<dbReference type="PANTHER" id="PTHR45663">
    <property type="entry name" value="GEO12009P1"/>
    <property type="match status" value="1"/>
</dbReference>
<evidence type="ECO:0000256" key="1">
    <source>
        <dbReference type="ARBA" id="ARBA00008987"/>
    </source>
</evidence>
<evidence type="ECO:0000256" key="6">
    <source>
        <dbReference type="PIRNR" id="PIRNR000077"/>
    </source>
</evidence>
<evidence type="ECO:0000256" key="5">
    <source>
        <dbReference type="ARBA" id="ARBA00023284"/>
    </source>
</evidence>
<evidence type="ECO:0000256" key="3">
    <source>
        <dbReference type="ARBA" id="ARBA00022982"/>
    </source>
</evidence>
<evidence type="ECO:0000256" key="2">
    <source>
        <dbReference type="ARBA" id="ARBA00022448"/>
    </source>
</evidence>
<keyword evidence="10" id="KW-1185">Reference proteome</keyword>
<keyword evidence="5 7" id="KW-0676">Redox-active center</keyword>
<dbReference type="CDD" id="cd02947">
    <property type="entry name" value="TRX_family"/>
    <property type="match status" value="1"/>
</dbReference>
<proteinExistence type="inferred from homology"/>
<dbReference type="Proteomes" id="UP000050417">
    <property type="component" value="Unassembled WGS sequence"/>
</dbReference>
<dbReference type="InterPro" id="IPR036249">
    <property type="entry name" value="Thioredoxin-like_sf"/>
</dbReference>
<dbReference type="STRING" id="1134406.ADN00_11250"/>
<keyword evidence="2" id="KW-0813">Transport</keyword>
<feature type="domain" description="Thioredoxin" evidence="8">
    <location>
        <begin position="1"/>
        <end position="108"/>
    </location>
</feature>
<dbReference type="GO" id="GO:0015035">
    <property type="term" value="F:protein-disulfide reductase activity"/>
    <property type="evidence" value="ECO:0007669"/>
    <property type="project" value="InterPro"/>
</dbReference>
<organism evidence="9 10">
    <name type="scientific">Ornatilinea apprima</name>
    <dbReference type="NCBI Taxonomy" id="1134406"/>
    <lineage>
        <taxon>Bacteria</taxon>
        <taxon>Bacillati</taxon>
        <taxon>Chloroflexota</taxon>
        <taxon>Anaerolineae</taxon>
        <taxon>Anaerolineales</taxon>
        <taxon>Anaerolineaceae</taxon>
        <taxon>Ornatilinea</taxon>
    </lineage>
</organism>
<dbReference type="PROSITE" id="PS51352">
    <property type="entry name" value="THIOREDOXIN_2"/>
    <property type="match status" value="1"/>
</dbReference>
<reference evidence="9 10" key="1">
    <citation type="submission" date="2015-07" db="EMBL/GenBank/DDBJ databases">
        <title>Genome sequence of Ornatilinea apprima DSM 23815.</title>
        <authorList>
            <person name="Hemp J."/>
            <person name="Ward L.M."/>
            <person name="Pace L.A."/>
            <person name="Fischer W.W."/>
        </authorList>
    </citation>
    <scope>NUCLEOTIDE SEQUENCE [LARGE SCALE GENOMIC DNA]</scope>
    <source>
        <strain evidence="9 10">P3M-1</strain>
    </source>
</reference>
<dbReference type="SUPFAM" id="SSF52833">
    <property type="entry name" value="Thioredoxin-like"/>
    <property type="match status" value="1"/>
</dbReference>
<comment type="similarity">
    <text evidence="1 6">Belongs to the thioredoxin family.</text>
</comment>
<dbReference type="GO" id="GO:0005737">
    <property type="term" value="C:cytoplasm"/>
    <property type="evidence" value="ECO:0007669"/>
    <property type="project" value="TreeGrafter"/>
</dbReference>
<feature type="disulfide bond" description="Redox-active" evidence="7">
    <location>
        <begin position="32"/>
        <end position="35"/>
    </location>
</feature>
<gene>
    <name evidence="9" type="ORF">ADN00_11250</name>
</gene>
<comment type="caution">
    <text evidence="9">The sequence shown here is derived from an EMBL/GenBank/DDBJ whole genome shotgun (WGS) entry which is preliminary data.</text>
</comment>
<accession>A0A0P6X9X2</accession>
<name>A0A0P6X9X2_9CHLR</name>
<sequence>MSELLSLNDSTFEKTVLQSAQPALIEFGAVWCAPCKRQEPILVELSKTWSDQCQFFKVDVDESTNLTMQFQVMSVPTMVLIVDGQEVERFTGLQNREKLVEKVEPYLS</sequence>
<evidence type="ECO:0000313" key="10">
    <source>
        <dbReference type="Proteomes" id="UP000050417"/>
    </source>
</evidence>
<dbReference type="Pfam" id="PF00085">
    <property type="entry name" value="Thioredoxin"/>
    <property type="match status" value="1"/>
</dbReference>
<dbReference type="AlphaFoldDB" id="A0A0P6X9X2"/>
<keyword evidence="4 7" id="KW-1015">Disulfide bond</keyword>
<dbReference type="InterPro" id="IPR013766">
    <property type="entry name" value="Thioredoxin_domain"/>
</dbReference>
<dbReference type="PIRSF" id="PIRSF000077">
    <property type="entry name" value="Thioredoxin"/>
    <property type="match status" value="1"/>
</dbReference>
<dbReference type="RefSeq" id="WP_075063110.1">
    <property type="nucleotide sequence ID" value="NZ_LGCL01000025.1"/>
</dbReference>
<dbReference type="Gene3D" id="3.40.30.10">
    <property type="entry name" value="Glutaredoxin"/>
    <property type="match status" value="1"/>
</dbReference>
<dbReference type="EMBL" id="LGCL01000025">
    <property type="protein sequence ID" value="KPL76533.1"/>
    <property type="molecule type" value="Genomic_DNA"/>
</dbReference>